<name>A0A1W1YRL7_9FLAO</name>
<dbReference type="RefSeq" id="WP_084060080.1">
    <property type="nucleotide sequence ID" value="NZ_FWXO01000001.1"/>
</dbReference>
<dbReference type="InterPro" id="IPR036680">
    <property type="entry name" value="SPOR-like_sf"/>
</dbReference>
<evidence type="ECO:0000259" key="1">
    <source>
        <dbReference type="PROSITE" id="PS51724"/>
    </source>
</evidence>
<reference evidence="2 3" key="1">
    <citation type="submission" date="2017-04" db="EMBL/GenBank/DDBJ databases">
        <authorList>
            <person name="Afonso C.L."/>
            <person name="Miller P.J."/>
            <person name="Scott M.A."/>
            <person name="Spackman E."/>
            <person name="Goraichik I."/>
            <person name="Dimitrov K.M."/>
            <person name="Suarez D.L."/>
            <person name="Swayne D.E."/>
        </authorList>
    </citation>
    <scope>NUCLEOTIDE SEQUENCE [LARGE SCALE GENOMIC DNA]</scope>
    <source>
        <strain evidence="2 3">DSM 21164</strain>
    </source>
</reference>
<dbReference type="InterPro" id="IPR007730">
    <property type="entry name" value="SPOR-like_dom"/>
</dbReference>
<dbReference type="PROSITE" id="PS51724">
    <property type="entry name" value="SPOR"/>
    <property type="match status" value="1"/>
</dbReference>
<dbReference type="Proteomes" id="UP000192360">
    <property type="component" value="Unassembled WGS sequence"/>
</dbReference>
<keyword evidence="3" id="KW-1185">Reference proteome</keyword>
<feature type="domain" description="SPOR" evidence="1">
    <location>
        <begin position="239"/>
        <end position="316"/>
    </location>
</feature>
<dbReference type="Pfam" id="PF05036">
    <property type="entry name" value="SPOR"/>
    <property type="match status" value="1"/>
</dbReference>
<dbReference type="GO" id="GO:0042834">
    <property type="term" value="F:peptidoglycan binding"/>
    <property type="evidence" value="ECO:0007669"/>
    <property type="project" value="InterPro"/>
</dbReference>
<accession>A0A1W1YRL7</accession>
<dbReference type="STRING" id="504486.SAMN05660703_0800"/>
<organism evidence="2 3">
    <name type="scientific">Cellulophaga tyrosinoxydans</name>
    <dbReference type="NCBI Taxonomy" id="504486"/>
    <lineage>
        <taxon>Bacteria</taxon>
        <taxon>Pseudomonadati</taxon>
        <taxon>Bacteroidota</taxon>
        <taxon>Flavobacteriia</taxon>
        <taxon>Flavobacteriales</taxon>
        <taxon>Flavobacteriaceae</taxon>
        <taxon>Cellulophaga</taxon>
    </lineage>
</organism>
<gene>
    <name evidence="2" type="ORF">SAMN05660703_0800</name>
</gene>
<dbReference type="Pfam" id="PF18175">
    <property type="entry name" value="HU-CCDC81_bac_2"/>
    <property type="match status" value="1"/>
</dbReference>
<dbReference type="EMBL" id="FWXO01000001">
    <property type="protein sequence ID" value="SMC38855.1"/>
    <property type="molecule type" value="Genomic_DNA"/>
</dbReference>
<sequence length="316" mass="36069">MRLEHYIEELLYRYNCVIVPEFGAFLTQSKAAFIKEETHTFYPPSKVVSFNEQLVSNDGLLVSYVAEAEKTTYEDMLQRLSVIGKNWKKQLSNGERLVIGTIGKLWLNTEGKILFEPSGQVNYLTSSFGLSSCISGKITREILKTEVEKLEEEIPFIITPEQREKKEFRPYLKYAAVVFLSLAMGLSGYKFYQQNTTTDQLVQQDAQKQVSKHIEEATFFDTTPLELPALNLNASVVAKEPKTMYHIIAGAFKVKENADKKIEQLVAKGFNASYIGVNKFGFHVVSFESFTEADKALNYLRTIKRTESNDAWLFQE</sequence>
<dbReference type="InterPro" id="IPR041268">
    <property type="entry name" value="HU-CCDC81_bac_2"/>
</dbReference>
<dbReference type="SUPFAM" id="SSF110997">
    <property type="entry name" value="Sporulation related repeat"/>
    <property type="match status" value="1"/>
</dbReference>
<dbReference type="OrthoDB" id="653949at2"/>
<dbReference type="Pfam" id="PF18174">
    <property type="entry name" value="HU-CCDC81_bac_1"/>
    <property type="match status" value="1"/>
</dbReference>
<dbReference type="InterPro" id="IPR040495">
    <property type="entry name" value="HU-CCDC81_bac_1"/>
</dbReference>
<dbReference type="AlphaFoldDB" id="A0A1W1YRL7"/>
<proteinExistence type="predicted"/>
<evidence type="ECO:0000313" key="2">
    <source>
        <dbReference type="EMBL" id="SMC38855.1"/>
    </source>
</evidence>
<protein>
    <submittedName>
        <fullName evidence="2">Sporulation related domain-containing protein</fullName>
    </submittedName>
</protein>
<evidence type="ECO:0000313" key="3">
    <source>
        <dbReference type="Proteomes" id="UP000192360"/>
    </source>
</evidence>
<dbReference type="Gene3D" id="3.30.70.1070">
    <property type="entry name" value="Sporulation related repeat"/>
    <property type="match status" value="1"/>
</dbReference>